<evidence type="ECO:0000313" key="2">
    <source>
        <dbReference type="Proteomes" id="UP000827609"/>
    </source>
</evidence>
<protein>
    <submittedName>
        <fullName evidence="1">Uncharacterized protein</fullName>
    </submittedName>
</protein>
<sequence>MKDYVMKRLAEDNIDPENKDMIMSRIRDIMGGVLRAQPTLPHMFGALEHSRVPSLFDAMVVCDHTNNSEEDIANNILNVSILPRTPVQQIYFNIDPGSKEDASFISKTVKVSKSEQQ</sequence>
<organism evidence="1 2">
    <name type="scientific">Erwinia phage pEa_SNUABM_7</name>
    <dbReference type="NCBI Taxonomy" id="2866695"/>
    <lineage>
        <taxon>Viruses</taxon>
        <taxon>Duplodnaviria</taxon>
        <taxon>Heunggongvirae</taxon>
        <taxon>Uroviricota</taxon>
        <taxon>Caudoviricetes</taxon>
        <taxon>Snuvirus</taxon>
        <taxon>Snuvirus SNUABM7</taxon>
    </lineage>
</organism>
<proteinExistence type="predicted"/>
<dbReference type="Proteomes" id="UP000827609">
    <property type="component" value="Segment"/>
</dbReference>
<dbReference type="EMBL" id="MZ475896">
    <property type="protein sequence ID" value="QYW04726.1"/>
    <property type="molecule type" value="Genomic_DNA"/>
</dbReference>
<accession>A0AAE7WS97</accession>
<name>A0AAE7WS97_9CAUD</name>
<reference evidence="1" key="1">
    <citation type="submission" date="2021-06" db="EMBL/GenBank/DDBJ databases">
        <title>Complete genome sequence of Erwinia phage pEa_SNUABM_7.</title>
        <authorList>
            <person name="Kim S.G."/>
            <person name="Park S.C."/>
        </authorList>
    </citation>
    <scope>NUCLEOTIDE SEQUENCE</scope>
</reference>
<gene>
    <name evidence="1" type="ORF">pEaSNUABM7_00058</name>
</gene>
<keyword evidence="2" id="KW-1185">Reference proteome</keyword>
<evidence type="ECO:0000313" key="1">
    <source>
        <dbReference type="EMBL" id="QYW04726.1"/>
    </source>
</evidence>